<reference evidence="4" key="1">
    <citation type="journal article" date="2016" name="Genome Announc.">
        <title>Draft Genome Sequences of Five Rapidly Growing Mycobacterium Species, M. thermoresistibile, M. fortuitum subsp. acetamidolyticum, M. canariasense, M. brisbanense, and M. novocastrense.</title>
        <authorList>
            <person name="Katahira K."/>
            <person name="Ogura Y."/>
            <person name="Gotoh Y."/>
            <person name="Hayashi T."/>
        </authorList>
    </citation>
    <scope>NUCLEOTIDE SEQUENCE [LARGE SCALE GENOMIC DNA]</scope>
    <source>
        <strain evidence="4">JCM15298</strain>
    </source>
</reference>
<accession>A0A124E276</accession>
<dbReference type="AlphaFoldDB" id="A0A124E276"/>
<keyword evidence="4" id="KW-1185">Reference proteome</keyword>
<organism evidence="3 4">
    <name type="scientific">Mycolicibacterium canariasense</name>
    <name type="common">Mycobacterium canariasense</name>
    <dbReference type="NCBI Taxonomy" id="228230"/>
    <lineage>
        <taxon>Bacteria</taxon>
        <taxon>Bacillati</taxon>
        <taxon>Actinomycetota</taxon>
        <taxon>Actinomycetes</taxon>
        <taxon>Mycobacteriales</taxon>
        <taxon>Mycobacteriaceae</taxon>
        <taxon>Mycolicibacterium</taxon>
    </lineage>
</organism>
<feature type="region of interest" description="Disordered" evidence="1">
    <location>
        <begin position="112"/>
        <end position="142"/>
    </location>
</feature>
<reference evidence="4" key="2">
    <citation type="submission" date="2016-02" db="EMBL/GenBank/DDBJ databases">
        <title>Draft genome sequence of five rapidly growing Mycobacterium species.</title>
        <authorList>
            <person name="Katahira K."/>
            <person name="Gotou Y."/>
            <person name="Iida K."/>
            <person name="Ogura Y."/>
            <person name="Hayashi T."/>
        </authorList>
    </citation>
    <scope>NUCLEOTIDE SEQUENCE [LARGE SCALE GENOMIC DNA]</scope>
    <source>
        <strain evidence="4">JCM15298</strain>
    </source>
</reference>
<feature type="chain" id="PRO_5007170713" evidence="2">
    <location>
        <begin position="29"/>
        <end position="142"/>
    </location>
</feature>
<evidence type="ECO:0000256" key="2">
    <source>
        <dbReference type="SAM" id="SignalP"/>
    </source>
</evidence>
<dbReference type="RefSeq" id="WP_062657023.1">
    <property type="nucleotide sequence ID" value="NZ_BCSY01000045.1"/>
</dbReference>
<feature type="region of interest" description="Disordered" evidence="1">
    <location>
        <begin position="26"/>
        <end position="78"/>
    </location>
</feature>
<feature type="compositionally biased region" description="Pro residues" evidence="1">
    <location>
        <begin position="119"/>
        <end position="142"/>
    </location>
</feature>
<feature type="signal peptide" evidence="2">
    <location>
        <begin position="1"/>
        <end position="28"/>
    </location>
</feature>
<evidence type="ECO:0000313" key="3">
    <source>
        <dbReference type="EMBL" id="GAS95930.1"/>
    </source>
</evidence>
<sequence>MAIDVAAKVLLALAGGVTALALAAPASADPTDAPPPPVPPVAADPAAAAAPPDGVPHLSSPDAPPPGSTMDPSVMAGAESPRVSYLRDLWNAVQNREISGKEALVLGLAQRGMDTPDPVQAPPAVPAPPPGVPAPPAPPAIP</sequence>
<proteinExistence type="predicted"/>
<keyword evidence="2" id="KW-0732">Signal</keyword>
<comment type="caution">
    <text evidence="3">The sequence shown here is derived from an EMBL/GenBank/DDBJ whole genome shotgun (WGS) entry which is preliminary data.</text>
</comment>
<feature type="compositionally biased region" description="Low complexity" evidence="1">
    <location>
        <begin position="43"/>
        <end position="56"/>
    </location>
</feature>
<dbReference type="Proteomes" id="UP000069443">
    <property type="component" value="Unassembled WGS sequence"/>
</dbReference>
<name>A0A124E276_MYCCR</name>
<protein>
    <submittedName>
        <fullName evidence="3">Uncharacterized protein</fullName>
    </submittedName>
</protein>
<evidence type="ECO:0000256" key="1">
    <source>
        <dbReference type="SAM" id="MobiDB-lite"/>
    </source>
</evidence>
<evidence type="ECO:0000313" key="4">
    <source>
        <dbReference type="Proteomes" id="UP000069443"/>
    </source>
</evidence>
<gene>
    <name evidence="3" type="ORF">RMCC_2896</name>
</gene>
<dbReference type="EMBL" id="BCSY01000045">
    <property type="protein sequence ID" value="GAS95930.1"/>
    <property type="molecule type" value="Genomic_DNA"/>
</dbReference>
<feature type="compositionally biased region" description="Pro residues" evidence="1">
    <location>
        <begin position="32"/>
        <end position="42"/>
    </location>
</feature>